<dbReference type="Gene3D" id="3.40.50.2300">
    <property type="match status" value="1"/>
</dbReference>
<feature type="modified residue" description="4-aspartylphosphate" evidence="1">
    <location>
        <position position="86"/>
    </location>
</feature>
<evidence type="ECO:0000313" key="6">
    <source>
        <dbReference type="EMBL" id="GBG14513.1"/>
    </source>
</evidence>
<reference evidence="6 7" key="1">
    <citation type="journal article" date="2018" name="Environ. Microbiol.">
        <title>Isolation and genomic characterization of Novimethylophilus kurashikiensis gen. nov. sp. nov., a new lanthanide-dependent methylotrophic species of Methylophilaceae.</title>
        <authorList>
            <person name="Lv H."/>
            <person name="Sahin N."/>
            <person name="Tani A."/>
        </authorList>
    </citation>
    <scope>NUCLEOTIDE SEQUENCE [LARGE SCALE GENOMIC DNA]</scope>
    <source>
        <strain evidence="6 7">La2-4</strain>
    </source>
</reference>
<dbReference type="Proteomes" id="UP000245081">
    <property type="component" value="Unassembled WGS sequence"/>
</dbReference>
<evidence type="ECO:0000256" key="1">
    <source>
        <dbReference type="PROSITE-ProRule" id="PRU00169"/>
    </source>
</evidence>
<dbReference type="Pfam" id="PF13426">
    <property type="entry name" value="PAS_9"/>
    <property type="match status" value="1"/>
</dbReference>
<comment type="caution">
    <text evidence="6">The sequence shown here is derived from an EMBL/GenBank/DDBJ whole genome shotgun (WGS) entry which is preliminary data.</text>
</comment>
<sequence>MSLSTTAAGTNAAALVSVKNMDRLKMFSPGGLEKLSVLVVEDDPAIQELMVSFISNDPHVAVRAVSTGEEAIEAFREKSYDLVFMDVILPGMLGTLAARDISKLAAERGHWLYLTYVTLSPLDPDDLTLVERGVCDVITKPVLPPSLTARIATIRELESARRYALNMEMRMRSMIEQSIDGFMLFSSDDEVLEANRSAELILSAEPGQLIGRKAQEFIHGEQQKEYEGFNEESSFSVHRQAHPIQLEIYRLDGTKCLIEARFSEVHLPKEGRCLAVAFRDVTEKVEYDNAINYVASHDPLTRLPNRRLMQHRLAQTIQLAKRHNRKMALLFIDLDGFKMVNDTYGHAAGDKVLLEISHRFKGLIRDSDTVCRQGGDEFVVILAEIEGEDDAMDVAKRFSEAACKPVQDQNRLYQVGASIGIASFPDAGEDAETLMRHADMAMYHVKENGKGAVLSFSTAMHEEASRKIQLENALHEALRNKEFVLHYQPQICFKTGQLVGVEALIRWMHEGELIYPDNFIAAAEESGLIVPIGEWACSEAARQIDFWRKKYGWSPSISVNVTANGFTGRLVSHLKAVLEDYRLPENSLALELTESMLATDFDGTLSCMHALQAMGVSISLDDFGTGYSAMAQLRRYPLSALKIDKSFIGNLSDRRDAAIAETVLMIAKSLNMKTVAEGVETREQYEWLKEKGCDVWQGYLASAPKPPDQVVWMYPNEFNLRKQGGKVT</sequence>
<dbReference type="NCBIfam" id="TIGR00229">
    <property type="entry name" value="sensory_box"/>
    <property type="match status" value="1"/>
</dbReference>
<dbReference type="CDD" id="cd00130">
    <property type="entry name" value="PAS"/>
    <property type="match status" value="1"/>
</dbReference>
<keyword evidence="1" id="KW-0597">Phosphoprotein</keyword>
<dbReference type="OrthoDB" id="9813903at2"/>
<dbReference type="InterPro" id="IPR001789">
    <property type="entry name" value="Sig_transdc_resp-reg_receiver"/>
</dbReference>
<evidence type="ECO:0000313" key="7">
    <source>
        <dbReference type="Proteomes" id="UP000245081"/>
    </source>
</evidence>
<dbReference type="SMART" id="SM00052">
    <property type="entry name" value="EAL"/>
    <property type="match status" value="1"/>
</dbReference>
<evidence type="ECO:0000259" key="3">
    <source>
        <dbReference type="PROSITE" id="PS50112"/>
    </source>
</evidence>
<evidence type="ECO:0000259" key="5">
    <source>
        <dbReference type="PROSITE" id="PS50887"/>
    </source>
</evidence>
<dbReference type="PANTHER" id="PTHR44757">
    <property type="entry name" value="DIGUANYLATE CYCLASE DGCP"/>
    <property type="match status" value="1"/>
</dbReference>
<dbReference type="PROSITE" id="PS50110">
    <property type="entry name" value="RESPONSE_REGULATORY"/>
    <property type="match status" value="1"/>
</dbReference>
<dbReference type="SUPFAM" id="SSF141868">
    <property type="entry name" value="EAL domain-like"/>
    <property type="match status" value="1"/>
</dbReference>
<dbReference type="Pfam" id="PF00563">
    <property type="entry name" value="EAL"/>
    <property type="match status" value="1"/>
</dbReference>
<dbReference type="AlphaFoldDB" id="A0A2R5FC56"/>
<dbReference type="PROSITE" id="PS50887">
    <property type="entry name" value="GGDEF"/>
    <property type="match status" value="1"/>
</dbReference>
<dbReference type="CDD" id="cd01949">
    <property type="entry name" value="GGDEF"/>
    <property type="match status" value="1"/>
</dbReference>
<dbReference type="Gene3D" id="3.30.450.20">
    <property type="entry name" value="PAS domain"/>
    <property type="match status" value="1"/>
</dbReference>
<dbReference type="Pfam" id="PF00990">
    <property type="entry name" value="GGDEF"/>
    <property type="match status" value="1"/>
</dbReference>
<feature type="domain" description="Response regulatory" evidence="2">
    <location>
        <begin position="36"/>
        <end position="155"/>
    </location>
</feature>
<gene>
    <name evidence="6" type="ORF">NMK_2112</name>
</gene>
<feature type="domain" description="GGDEF" evidence="5">
    <location>
        <begin position="325"/>
        <end position="458"/>
    </location>
</feature>
<dbReference type="NCBIfam" id="TIGR00254">
    <property type="entry name" value="GGDEF"/>
    <property type="match status" value="1"/>
</dbReference>
<dbReference type="PANTHER" id="PTHR44757:SF2">
    <property type="entry name" value="BIOFILM ARCHITECTURE MAINTENANCE PROTEIN MBAA"/>
    <property type="match status" value="1"/>
</dbReference>
<dbReference type="CDD" id="cd01948">
    <property type="entry name" value="EAL"/>
    <property type="match status" value="1"/>
</dbReference>
<evidence type="ECO:0000259" key="2">
    <source>
        <dbReference type="PROSITE" id="PS50110"/>
    </source>
</evidence>
<dbReference type="InterPro" id="IPR001633">
    <property type="entry name" value="EAL_dom"/>
</dbReference>
<protein>
    <submittedName>
        <fullName evidence="6">Diguanylate cyclase</fullName>
    </submittedName>
</protein>
<dbReference type="EMBL" id="BDOQ01000008">
    <property type="protein sequence ID" value="GBG14513.1"/>
    <property type="molecule type" value="Genomic_DNA"/>
</dbReference>
<dbReference type="RefSeq" id="WP_109015705.1">
    <property type="nucleotide sequence ID" value="NZ_BDOQ01000008.1"/>
</dbReference>
<dbReference type="Pfam" id="PF00072">
    <property type="entry name" value="Response_reg"/>
    <property type="match status" value="1"/>
</dbReference>
<dbReference type="InterPro" id="IPR043128">
    <property type="entry name" value="Rev_trsase/Diguanyl_cyclase"/>
</dbReference>
<dbReference type="InterPro" id="IPR052155">
    <property type="entry name" value="Biofilm_reg_signaling"/>
</dbReference>
<accession>A0A2R5FC56</accession>
<dbReference type="InterPro" id="IPR011006">
    <property type="entry name" value="CheY-like_superfamily"/>
</dbReference>
<dbReference type="FunFam" id="3.30.70.270:FF:000001">
    <property type="entry name" value="Diguanylate cyclase domain protein"/>
    <property type="match status" value="1"/>
</dbReference>
<dbReference type="SUPFAM" id="SSF55073">
    <property type="entry name" value="Nucleotide cyclase"/>
    <property type="match status" value="1"/>
</dbReference>
<dbReference type="GO" id="GO:0003824">
    <property type="term" value="F:catalytic activity"/>
    <property type="evidence" value="ECO:0007669"/>
    <property type="project" value="UniProtKB-ARBA"/>
</dbReference>
<feature type="domain" description="PAS" evidence="3">
    <location>
        <begin position="167"/>
        <end position="221"/>
    </location>
</feature>
<dbReference type="SUPFAM" id="SSF55785">
    <property type="entry name" value="PYP-like sensor domain (PAS domain)"/>
    <property type="match status" value="1"/>
</dbReference>
<name>A0A2R5FC56_9PROT</name>
<dbReference type="InterPro" id="IPR000160">
    <property type="entry name" value="GGDEF_dom"/>
</dbReference>
<dbReference type="InterPro" id="IPR035965">
    <property type="entry name" value="PAS-like_dom_sf"/>
</dbReference>
<dbReference type="Gene3D" id="3.20.20.450">
    <property type="entry name" value="EAL domain"/>
    <property type="match status" value="1"/>
</dbReference>
<dbReference type="InterPro" id="IPR029787">
    <property type="entry name" value="Nucleotide_cyclase"/>
</dbReference>
<evidence type="ECO:0000259" key="4">
    <source>
        <dbReference type="PROSITE" id="PS50883"/>
    </source>
</evidence>
<dbReference type="PROSITE" id="PS50112">
    <property type="entry name" value="PAS"/>
    <property type="match status" value="1"/>
</dbReference>
<dbReference type="Gene3D" id="3.30.70.270">
    <property type="match status" value="1"/>
</dbReference>
<dbReference type="PROSITE" id="PS50883">
    <property type="entry name" value="EAL"/>
    <property type="match status" value="1"/>
</dbReference>
<feature type="domain" description="EAL" evidence="4">
    <location>
        <begin position="467"/>
        <end position="718"/>
    </location>
</feature>
<keyword evidence="7" id="KW-1185">Reference proteome</keyword>
<organism evidence="6 7">
    <name type="scientific">Novimethylophilus kurashikiensis</name>
    <dbReference type="NCBI Taxonomy" id="1825523"/>
    <lineage>
        <taxon>Bacteria</taxon>
        <taxon>Pseudomonadati</taxon>
        <taxon>Pseudomonadota</taxon>
        <taxon>Betaproteobacteria</taxon>
        <taxon>Nitrosomonadales</taxon>
        <taxon>Methylophilaceae</taxon>
        <taxon>Novimethylophilus</taxon>
    </lineage>
</organism>
<dbReference type="SUPFAM" id="SSF52172">
    <property type="entry name" value="CheY-like"/>
    <property type="match status" value="1"/>
</dbReference>
<dbReference type="SMART" id="SM00267">
    <property type="entry name" value="GGDEF"/>
    <property type="match status" value="1"/>
</dbReference>
<dbReference type="CDD" id="cd17546">
    <property type="entry name" value="REC_hyHK_CKI1_RcsC-like"/>
    <property type="match status" value="1"/>
</dbReference>
<dbReference type="GO" id="GO:0000160">
    <property type="term" value="P:phosphorelay signal transduction system"/>
    <property type="evidence" value="ECO:0007669"/>
    <property type="project" value="InterPro"/>
</dbReference>
<dbReference type="SMART" id="SM00091">
    <property type="entry name" value="PAS"/>
    <property type="match status" value="1"/>
</dbReference>
<dbReference type="SMART" id="SM00448">
    <property type="entry name" value="REC"/>
    <property type="match status" value="1"/>
</dbReference>
<dbReference type="InterPro" id="IPR000014">
    <property type="entry name" value="PAS"/>
</dbReference>
<proteinExistence type="predicted"/>
<dbReference type="InterPro" id="IPR035919">
    <property type="entry name" value="EAL_sf"/>
</dbReference>